<reference evidence="3" key="1">
    <citation type="journal article" date="2013" name="Genome">
        <title>Draft Genome Sequences of Porphyromonas crevioricanis JCM 15906T and Porphyromonas cansulci JCM 13913T Isolated from a Canine Oral Cavity.</title>
        <authorList>
            <person name="Sakamoto M."/>
            <person name="Tanaka N."/>
            <person name="Shiwa Y."/>
            <person name="Yoshikawa H."/>
            <person name="Ohkuma M."/>
        </authorList>
    </citation>
    <scope>NUCLEOTIDE SEQUENCE [LARGE SCALE GENOMIC DNA]</scope>
    <source>
        <strain evidence="3">JCM 15906</strain>
    </source>
</reference>
<feature type="transmembrane region" description="Helical" evidence="1">
    <location>
        <begin position="6"/>
        <end position="29"/>
    </location>
</feature>
<sequence>MFEYNFFYTFAPLIAVVRLLCIVFSWSCVKQAVLLMGKSVS</sequence>
<name>T1DSF6_9PORP</name>
<keyword evidence="1" id="KW-0812">Transmembrane</keyword>
<evidence type="ECO:0000256" key="1">
    <source>
        <dbReference type="SAM" id="Phobius"/>
    </source>
</evidence>
<evidence type="ECO:0000313" key="3">
    <source>
        <dbReference type="Proteomes" id="UP000018031"/>
    </source>
</evidence>
<gene>
    <name evidence="2" type="ORF">PORCRE_1401</name>
</gene>
<evidence type="ECO:0000313" key="2">
    <source>
        <dbReference type="EMBL" id="GAD05695.1"/>
    </source>
</evidence>
<reference evidence="2 3" key="2">
    <citation type="journal article" date="2013" name="Genome Announc.">
        <title>Draft Genome Sequences of Porphyromonas crevioricanis JCM 15906T and Porphyromonas cansulci JCM 13913T Isolated from a Canine Oral Cavity.</title>
        <authorList>
            <person name="Sakamoto M."/>
            <person name="Tanaka N."/>
            <person name="Shiwa Y."/>
            <person name="Yoshikawa H."/>
            <person name="Ohkuma M."/>
        </authorList>
    </citation>
    <scope>NUCLEOTIDE SEQUENCE [LARGE SCALE GENOMIC DNA]</scope>
    <source>
        <strain evidence="2 3">JCM 15906</strain>
    </source>
</reference>
<organism evidence="2 3">
    <name type="scientific">Porphyromonas crevioricanis JCM 15906</name>
    <dbReference type="NCBI Taxonomy" id="1305617"/>
    <lineage>
        <taxon>Bacteria</taxon>
        <taxon>Pseudomonadati</taxon>
        <taxon>Bacteroidota</taxon>
        <taxon>Bacteroidia</taxon>
        <taxon>Bacteroidales</taxon>
        <taxon>Porphyromonadaceae</taxon>
        <taxon>Porphyromonas</taxon>
    </lineage>
</organism>
<dbReference type="Proteomes" id="UP000018031">
    <property type="component" value="Unassembled WGS sequence"/>
</dbReference>
<dbReference type="AlphaFoldDB" id="T1DSF6"/>
<comment type="caution">
    <text evidence="2">The sequence shown here is derived from an EMBL/GenBank/DDBJ whole genome shotgun (WGS) entry which is preliminary data.</text>
</comment>
<keyword evidence="1" id="KW-1133">Transmembrane helix</keyword>
<dbReference type="EMBL" id="BAOU01000037">
    <property type="protein sequence ID" value="GAD05695.1"/>
    <property type="molecule type" value="Genomic_DNA"/>
</dbReference>
<protein>
    <submittedName>
        <fullName evidence="2">Uncharacterized protein</fullName>
    </submittedName>
</protein>
<accession>T1DSF6</accession>
<keyword evidence="1" id="KW-0472">Membrane</keyword>
<proteinExistence type="predicted"/>